<evidence type="ECO:0000259" key="1">
    <source>
        <dbReference type="Pfam" id="PF13403"/>
    </source>
</evidence>
<dbReference type="RefSeq" id="WP_077811749.1">
    <property type="nucleotide sequence ID" value="NZ_CP014692.1"/>
</dbReference>
<feature type="domain" description="Hedgehog/Intein (Hint)" evidence="1">
    <location>
        <begin position="1353"/>
        <end position="1493"/>
    </location>
</feature>
<dbReference type="KEGG" id="aace:A0U92_01815"/>
<dbReference type="NCBIfam" id="TIGR04415">
    <property type="entry name" value="O_hepto_targRPT"/>
    <property type="match status" value="11"/>
</dbReference>
<dbReference type="Gene3D" id="2.160.20.20">
    <property type="match status" value="4"/>
</dbReference>
<dbReference type="EMBL" id="CP014692">
    <property type="protein sequence ID" value="AQS83715.1"/>
    <property type="molecule type" value="Genomic_DNA"/>
</dbReference>
<evidence type="ECO:0000313" key="2">
    <source>
        <dbReference type="EMBL" id="AQS83715.1"/>
    </source>
</evidence>
<accession>A0A1U9KD27</accession>
<dbReference type="InterPro" id="IPR012332">
    <property type="entry name" value="Autotransporter_pectin_lyase_C"/>
</dbReference>
<evidence type="ECO:0000313" key="3">
    <source>
        <dbReference type="Proteomes" id="UP000188937"/>
    </source>
</evidence>
<name>A0A1U9KD27_ACEAC</name>
<dbReference type="InterPro" id="IPR036844">
    <property type="entry name" value="Hint_dom_sf"/>
</dbReference>
<dbReference type="STRING" id="435.A0U92_01815"/>
<dbReference type="Proteomes" id="UP000188937">
    <property type="component" value="Chromosome"/>
</dbReference>
<dbReference type="Pfam" id="PF13403">
    <property type="entry name" value="Hint_2"/>
    <property type="match status" value="1"/>
</dbReference>
<dbReference type="Gene3D" id="2.170.16.10">
    <property type="entry name" value="Hedgehog/Intein (Hint) domain"/>
    <property type="match status" value="1"/>
</dbReference>
<dbReference type="OrthoDB" id="7284755at2"/>
<dbReference type="InterPro" id="IPR030930">
    <property type="entry name" value="AIDA"/>
</dbReference>
<reference evidence="2 3" key="1">
    <citation type="submission" date="2016-03" db="EMBL/GenBank/DDBJ databases">
        <title>Acetic acid bacteria sequencing.</title>
        <authorList>
            <person name="Brandt J."/>
            <person name="Jakob F."/>
            <person name="Vogel R.F."/>
        </authorList>
    </citation>
    <scope>NUCLEOTIDE SEQUENCE [LARGE SCALE GENOMIC DNA]</scope>
    <source>
        <strain evidence="2 3">TMW2.1153</strain>
    </source>
</reference>
<keyword evidence="3" id="KW-1185">Reference proteome</keyword>
<sequence length="1700" mass="167129">MTTISSGSSVDVTSGTTSSDMIILSGGTGIIDNGATGSGTRIQAGGREVVMSGGVENGALISGGILAVVSGGTLSGGTATDGGSVAVAEGGTENGLALASGIEMVIGGSSLLANVGADSIQVLQSGGTAKGADVSGQQLIGSGGVSQNAVIESGGVDVVQADGMTVGTTIMGYGGEIVSSGGVSENAMLVDDGAMETVSAGGALISASLYAGTTVVADGGVESASLLQGGTETVQSGGSSLNTTIAWGGAETVEDGGAVLSAVVQEGGKLQLDQGAVAIDTDIQSGGEQTLASGAVTSNVTVENQGLLIVDDVSAVRDATLQGGARIDIADIAWNASETVTITTDKGLVITDGSSSWTIDLANMSGGMQASLSAADDGSVLVTTAASQVTSGGVIGNGSIGVVSSGMTASSMEIASGGTEIVQAGGTAVGTVIDGGGAEYVLSNGMLINATLAAGAQEILVSGAQVSATVIQSGAAEIIVSGATATGADVQAGGAQVVSSGGTTINLTIESGGSATIAAEGATNRGGTAINTTVKSGGTIAFGHNGVEIVSGGTDSGVTINDGWEQIQTGGTAFNDILIGGTYAGVVGGTDVGLIMSGGGNREYVGSDPLTGAIGAGLSEQTAVGSGSTQYVYAQGASVDAQIAGIQTVSSGGEVIGATILAGGSASVAGTSFNMTVATGGNATILSGAIEIVSSGTDSGVTLSGGVLEVMTGGVATGDMLIAGAQAGVAGGTAIGLSLSDGATETVGFDTHTSAVAAGVSSDTKIGASAIQTVGSGGTAIGADIVSGGAEIVLSGGLSSAVDIETGGVLIADDASEIVSAALGSGGSINIRDQAWTSGATGSIDSDGTLTVTEGGRNWTLNLSPREAGATVELSAASDGSTLISVSDLPPGFFADTLVSSGAILDVKSGQTVSSIAVLSGGTEIVESGGHASATTVMGNAVVSQGGVDVGMIISSGGSASIAAGGTTVNMTVLSGGSATYGHNGIEIVSGGTDANVSLSNAYVDVETGGTSFGDMLLDNTWGGVVGGTDINTTIRGAGSRETVGYDLRTKASGKGASISTQIGSGATQTVYSGSTATSAVVSAGGTEIIMSGGTAVSTVVLSGGMEIVSSGSNGGTSINTTVETGGTIIMYHDAVEIVSGGTDLNVTLDDGWVDIQSGGTSFNDRLTDGTWEGVVGGTNIDMTMVDDGNIEYVGYDRLTGATGSGLSIHTTIGSGSTQVVEAQGTATGAVVQSGGTQIVQSGGIATDTLIQSGGTAFVSAGAEVSGLHLDSGAVLSTADAQTLSGLSVDNGATVVLEDVAWDSAVAASINSAGDLVVESGGSSWTVDLGEGTFGGTVELSSGANGGLDVELTCFLAGALIQMADGTEKLVETIKQTDQVVAFTQNGEESRSVIWAGRMRHTVKTDLPDDSAGWPVRIAAGALGESVPHSDLLVTPEHCLLIEDRFVPVRMLVNGRTIRYDRTLPVYDYYHIETDSHSVIRASGVLTESFLDTGHRRTFTQDGRLATIGSRILDWQTDAAAPLNTDRGFVEPHYRAIESRAIQSGVSVEEKTVRITHEPDLKIVLPSGEEIRSRSGLDTDTVFFALPAGAHDVRIVSRAARPADMIGPFLDDRRQLGVCVGQITLYQAGIAHSVTSHLEQSALPGWHAPEGDRCWTDGAAALSLGDAEIDRGGLLALQIVAGGPWPVSEEVEQDKDHRAA</sequence>
<dbReference type="InterPro" id="IPR028992">
    <property type="entry name" value="Hedgehog/Intein_dom"/>
</dbReference>
<gene>
    <name evidence="2" type="ORF">A0U92_01815</name>
</gene>
<organism evidence="2 3">
    <name type="scientific">Acetobacter aceti</name>
    <dbReference type="NCBI Taxonomy" id="435"/>
    <lineage>
        <taxon>Bacteria</taxon>
        <taxon>Pseudomonadati</taxon>
        <taxon>Pseudomonadota</taxon>
        <taxon>Alphaproteobacteria</taxon>
        <taxon>Acetobacterales</taxon>
        <taxon>Acetobacteraceae</taxon>
        <taxon>Acetobacter</taxon>
        <taxon>Acetobacter subgen. Acetobacter</taxon>
    </lineage>
</organism>
<proteinExistence type="predicted"/>
<dbReference type="SUPFAM" id="SSF51294">
    <property type="entry name" value="Hedgehog/intein (Hint) domain"/>
    <property type="match status" value="1"/>
</dbReference>
<protein>
    <recommendedName>
        <fullName evidence="1">Hedgehog/Intein (Hint) domain-containing protein</fullName>
    </recommendedName>
</protein>